<feature type="transmembrane region" description="Helical" evidence="2">
    <location>
        <begin position="21"/>
        <end position="45"/>
    </location>
</feature>
<dbReference type="Gene3D" id="3.30.450.40">
    <property type="match status" value="1"/>
</dbReference>
<dbReference type="SUPFAM" id="SSF55781">
    <property type="entry name" value="GAF domain-like"/>
    <property type="match status" value="1"/>
</dbReference>
<dbReference type="SMART" id="SM00267">
    <property type="entry name" value="GGDEF"/>
    <property type="match status" value="1"/>
</dbReference>
<keyword evidence="2" id="KW-0812">Transmembrane</keyword>
<dbReference type="InterPro" id="IPR043128">
    <property type="entry name" value="Rev_trsase/Diguanyl_cyclase"/>
</dbReference>
<dbReference type="InterPro" id="IPR029787">
    <property type="entry name" value="Nucleotide_cyclase"/>
</dbReference>
<dbReference type="FunFam" id="3.30.70.270:FF:000001">
    <property type="entry name" value="Diguanylate cyclase domain protein"/>
    <property type="match status" value="1"/>
</dbReference>
<dbReference type="Gene3D" id="3.30.70.270">
    <property type="match status" value="1"/>
</dbReference>
<feature type="non-terminal residue" evidence="5">
    <location>
        <position position="1"/>
    </location>
</feature>
<dbReference type="GO" id="GO:0003824">
    <property type="term" value="F:catalytic activity"/>
    <property type="evidence" value="ECO:0007669"/>
    <property type="project" value="UniProtKB-ARBA"/>
</dbReference>
<evidence type="ECO:0000313" key="6">
    <source>
        <dbReference type="Proteomes" id="UP000772181"/>
    </source>
</evidence>
<organism evidence="5 6">
    <name type="scientific">Tectimicrobiota bacterium</name>
    <dbReference type="NCBI Taxonomy" id="2528274"/>
    <lineage>
        <taxon>Bacteria</taxon>
        <taxon>Pseudomonadati</taxon>
        <taxon>Nitrospinota/Tectimicrobiota group</taxon>
        <taxon>Candidatus Tectimicrobiota</taxon>
    </lineage>
</organism>
<reference evidence="5" key="1">
    <citation type="submission" date="2020-07" db="EMBL/GenBank/DDBJ databases">
        <title>Huge and variable diversity of episymbiotic CPR bacteria and DPANN archaea in groundwater ecosystems.</title>
        <authorList>
            <person name="He C.Y."/>
            <person name="Keren R."/>
            <person name="Whittaker M."/>
            <person name="Farag I.F."/>
            <person name="Doudna J."/>
            <person name="Cate J.H.D."/>
            <person name="Banfield J.F."/>
        </authorList>
    </citation>
    <scope>NUCLEOTIDE SEQUENCE</scope>
    <source>
        <strain evidence="5">NC_groundwater_1482_Ag_S-0.65um_47_24</strain>
    </source>
</reference>
<evidence type="ECO:0000256" key="2">
    <source>
        <dbReference type="SAM" id="Phobius"/>
    </source>
</evidence>
<proteinExistence type="predicted"/>
<feature type="region of interest" description="Disordered" evidence="1">
    <location>
        <begin position="690"/>
        <end position="727"/>
    </location>
</feature>
<gene>
    <name evidence="5" type="ORF">HY730_06450</name>
</gene>
<dbReference type="InterPro" id="IPR003607">
    <property type="entry name" value="HD/PDEase_dom"/>
</dbReference>
<dbReference type="EMBL" id="JACQWF010000287">
    <property type="protein sequence ID" value="MBI4596004.1"/>
    <property type="molecule type" value="Genomic_DNA"/>
</dbReference>
<dbReference type="InterPro" id="IPR037522">
    <property type="entry name" value="HD_GYP_dom"/>
</dbReference>
<dbReference type="InterPro" id="IPR000160">
    <property type="entry name" value="GGDEF_dom"/>
</dbReference>
<dbReference type="NCBIfam" id="TIGR00254">
    <property type="entry name" value="GGDEF"/>
    <property type="match status" value="1"/>
</dbReference>
<keyword evidence="2" id="KW-1133">Transmembrane helix</keyword>
<dbReference type="Gene3D" id="1.10.3210.10">
    <property type="entry name" value="Hypothetical protein af1432"/>
    <property type="match status" value="1"/>
</dbReference>
<evidence type="ECO:0000259" key="4">
    <source>
        <dbReference type="PROSITE" id="PS51832"/>
    </source>
</evidence>
<name>A0A933GNJ4_UNCTE</name>
<comment type="caution">
    <text evidence="5">The sequence shown here is derived from an EMBL/GenBank/DDBJ whole genome shotgun (WGS) entry which is preliminary data.</text>
</comment>
<dbReference type="PANTHER" id="PTHR43155:SF2">
    <property type="entry name" value="CYCLIC DI-GMP PHOSPHODIESTERASE PA4108"/>
    <property type="match status" value="1"/>
</dbReference>
<dbReference type="Pfam" id="PF00990">
    <property type="entry name" value="GGDEF"/>
    <property type="match status" value="1"/>
</dbReference>
<dbReference type="PANTHER" id="PTHR43155">
    <property type="entry name" value="CYCLIC DI-GMP PHOSPHODIESTERASE PA4108-RELATED"/>
    <property type="match status" value="1"/>
</dbReference>
<evidence type="ECO:0000313" key="5">
    <source>
        <dbReference type="EMBL" id="MBI4596004.1"/>
    </source>
</evidence>
<feature type="domain" description="GGDEF" evidence="3">
    <location>
        <begin position="350"/>
        <end position="480"/>
    </location>
</feature>
<dbReference type="SMART" id="SM00471">
    <property type="entry name" value="HDc"/>
    <property type="match status" value="1"/>
</dbReference>
<feature type="transmembrane region" description="Helical" evidence="2">
    <location>
        <begin position="110"/>
        <end position="135"/>
    </location>
</feature>
<dbReference type="InterPro" id="IPR003018">
    <property type="entry name" value="GAF"/>
</dbReference>
<sequence>MALFYLVQGYKTATDPYLRNIIGYLLAALSVLMLFEGINFIPVLGKYSVNRLGHLLNALIIGYAIWRPHPLDITLVMRKALTHLVVIAFIGGVFTCVLFLYYEFLPEQPFYSILLLVASAGILLALVTHPLQLVIQGRVDRLFYRGTLRYREALLNLTSKLGNILNLEELADQMLPTMIKALLVVQAKLLVEDDKGDFTTQYTYPKAEAASNSRLHFSADSPMLTWLGKENTPLELSRIGNIPELQGLPNSEREQIAAVEPDLLCPIKSRGHLVGILALGGKQSGTLYTYQDIQLILSVTGQIGLMIENARLYSQALSWALTDGLTGLYNHRHFHKILEQEIARCSRQATVLSLIMMDLDHFKAYNDTFGHLEGDKILRGMGECLTSTSRSGDTAFRYGGEEFAVILPGTSLENAFKAAERIREATEHKLNSEGMSVTVSLGIASWPADGVTKEDVIACADAALYLAKQMGRNRACLSSELDKSRLVFSVQIQDQSKAASIVYALAAAVDAKDHYTNGHSNRVGDYSVALASMLNLPPNKIAAIRVAGLLHDVGKIGIPDSILKKGGSLTNGEWEVMKTHPKHGVDIVKQVAELNDCLPAILHHHEHFDGKGYPSGLQGDNIPFEARILAIADTYDALTSSRHYRERQFTPQDARKELKRSSTIQFDPDLVDIFCKIIEPTTSSIQKPAAIGTNSITGGDRNPETGKWMPPGSESGRHLDEGRLTTI</sequence>
<evidence type="ECO:0000256" key="1">
    <source>
        <dbReference type="SAM" id="MobiDB-lite"/>
    </source>
</evidence>
<dbReference type="SUPFAM" id="SSF55073">
    <property type="entry name" value="Nucleotide cyclase"/>
    <property type="match status" value="1"/>
</dbReference>
<evidence type="ECO:0000259" key="3">
    <source>
        <dbReference type="PROSITE" id="PS50887"/>
    </source>
</evidence>
<dbReference type="PROSITE" id="PS51832">
    <property type="entry name" value="HD_GYP"/>
    <property type="match status" value="1"/>
</dbReference>
<dbReference type="PROSITE" id="PS50887">
    <property type="entry name" value="GGDEF"/>
    <property type="match status" value="1"/>
</dbReference>
<dbReference type="SUPFAM" id="SSF109604">
    <property type="entry name" value="HD-domain/PDEase-like"/>
    <property type="match status" value="1"/>
</dbReference>
<feature type="domain" description="HD-GYP" evidence="4">
    <location>
        <begin position="494"/>
        <end position="690"/>
    </location>
</feature>
<dbReference type="SMART" id="SM00065">
    <property type="entry name" value="GAF"/>
    <property type="match status" value="1"/>
</dbReference>
<dbReference type="Proteomes" id="UP000772181">
    <property type="component" value="Unassembled WGS sequence"/>
</dbReference>
<feature type="transmembrane region" description="Helical" evidence="2">
    <location>
        <begin position="80"/>
        <end position="104"/>
    </location>
</feature>
<protein>
    <submittedName>
        <fullName evidence="5">Diguanylate cyclase</fullName>
    </submittedName>
</protein>
<dbReference type="AlphaFoldDB" id="A0A933GNJ4"/>
<keyword evidence="2" id="KW-0472">Membrane</keyword>
<feature type="compositionally biased region" description="Basic and acidic residues" evidence="1">
    <location>
        <begin position="715"/>
        <end position="727"/>
    </location>
</feature>
<dbReference type="CDD" id="cd01949">
    <property type="entry name" value="GGDEF"/>
    <property type="match status" value="1"/>
</dbReference>
<dbReference type="InterPro" id="IPR029016">
    <property type="entry name" value="GAF-like_dom_sf"/>
</dbReference>
<dbReference type="Pfam" id="PF13487">
    <property type="entry name" value="HD_5"/>
    <property type="match status" value="1"/>
</dbReference>
<accession>A0A933GNJ4</accession>
<dbReference type="CDD" id="cd00077">
    <property type="entry name" value="HDc"/>
    <property type="match status" value="1"/>
</dbReference>